<keyword evidence="3" id="KW-1185">Reference proteome</keyword>
<evidence type="ECO:0000313" key="3">
    <source>
        <dbReference type="Proteomes" id="UP000078542"/>
    </source>
</evidence>
<feature type="region of interest" description="Disordered" evidence="1">
    <location>
        <begin position="54"/>
        <end position="104"/>
    </location>
</feature>
<feature type="compositionally biased region" description="Basic and acidic residues" evidence="1">
    <location>
        <begin position="54"/>
        <end position="64"/>
    </location>
</feature>
<proteinExistence type="predicted"/>
<reference evidence="2 3" key="1">
    <citation type="submission" date="2016-03" db="EMBL/GenBank/DDBJ databases">
        <title>Cyphomyrmex costatus WGS genome.</title>
        <authorList>
            <person name="Nygaard S."/>
            <person name="Hu H."/>
            <person name="Boomsma J."/>
            <person name="Zhang G."/>
        </authorList>
    </citation>
    <scope>NUCLEOTIDE SEQUENCE [LARGE SCALE GENOMIC DNA]</scope>
    <source>
        <strain evidence="2">MS0001</strain>
        <tissue evidence="2">Whole body</tissue>
    </source>
</reference>
<feature type="region of interest" description="Disordered" evidence="1">
    <location>
        <begin position="111"/>
        <end position="130"/>
    </location>
</feature>
<dbReference type="Proteomes" id="UP000078542">
    <property type="component" value="Unassembled WGS sequence"/>
</dbReference>
<organism evidence="2 3">
    <name type="scientific">Cyphomyrmex costatus</name>
    <dbReference type="NCBI Taxonomy" id="456900"/>
    <lineage>
        <taxon>Eukaryota</taxon>
        <taxon>Metazoa</taxon>
        <taxon>Ecdysozoa</taxon>
        <taxon>Arthropoda</taxon>
        <taxon>Hexapoda</taxon>
        <taxon>Insecta</taxon>
        <taxon>Pterygota</taxon>
        <taxon>Neoptera</taxon>
        <taxon>Endopterygota</taxon>
        <taxon>Hymenoptera</taxon>
        <taxon>Apocrita</taxon>
        <taxon>Aculeata</taxon>
        <taxon>Formicoidea</taxon>
        <taxon>Formicidae</taxon>
        <taxon>Myrmicinae</taxon>
        <taxon>Cyphomyrmex</taxon>
    </lineage>
</organism>
<protein>
    <submittedName>
        <fullName evidence="2">Uncharacterized protein</fullName>
    </submittedName>
</protein>
<sequence length="162" mass="18169">MRTRKHGVRAWKGYDCCENGRWRAVFAQVDETYPTFWRELEAEVRDLRVRQMEESRGRIREWPTSKDAANQTDAPLAAESRGYRPVPSGERLGGPRTRRPGGPALVISAAVPPLEDDDGSEEEVEEASLETGIWKTGCRPAPREPRNRAAFPTDTASAIESC</sequence>
<name>A0A151I6V3_9HYME</name>
<gene>
    <name evidence="2" type="ORF">ALC62_15652</name>
</gene>
<feature type="region of interest" description="Disordered" evidence="1">
    <location>
        <begin position="135"/>
        <end position="162"/>
    </location>
</feature>
<evidence type="ECO:0000313" key="2">
    <source>
        <dbReference type="EMBL" id="KYM93745.1"/>
    </source>
</evidence>
<dbReference type="EMBL" id="KQ978468">
    <property type="protein sequence ID" value="KYM93745.1"/>
    <property type="molecule type" value="Genomic_DNA"/>
</dbReference>
<accession>A0A151I6V3</accession>
<feature type="compositionally biased region" description="Acidic residues" evidence="1">
    <location>
        <begin position="114"/>
        <end position="128"/>
    </location>
</feature>
<dbReference type="AlphaFoldDB" id="A0A151I6V3"/>
<evidence type="ECO:0000256" key="1">
    <source>
        <dbReference type="SAM" id="MobiDB-lite"/>
    </source>
</evidence>